<evidence type="ECO:0000313" key="7">
    <source>
        <dbReference type="Proteomes" id="UP000637643"/>
    </source>
</evidence>
<dbReference type="AlphaFoldDB" id="A0A917CA05"/>
<feature type="transmembrane region" description="Helical" evidence="4">
    <location>
        <begin position="20"/>
        <end position="38"/>
    </location>
</feature>
<evidence type="ECO:0000256" key="2">
    <source>
        <dbReference type="ARBA" id="ARBA00023125"/>
    </source>
</evidence>
<protein>
    <recommendedName>
        <fullName evidence="5">HTH araC/xylS-type domain-containing protein</fullName>
    </recommendedName>
</protein>
<dbReference type="Gene3D" id="3.30.450.20">
    <property type="entry name" value="PAS domain"/>
    <property type="match status" value="1"/>
</dbReference>
<keyword evidence="4" id="KW-0812">Transmembrane</keyword>
<keyword evidence="4" id="KW-0472">Membrane</keyword>
<dbReference type="Proteomes" id="UP000637643">
    <property type="component" value="Unassembled WGS sequence"/>
</dbReference>
<keyword evidence="1" id="KW-0805">Transcription regulation</keyword>
<keyword evidence="4" id="KW-1133">Transmembrane helix</keyword>
<dbReference type="Pfam" id="PF12833">
    <property type="entry name" value="HTH_18"/>
    <property type="match status" value="1"/>
</dbReference>
<dbReference type="InterPro" id="IPR020449">
    <property type="entry name" value="Tscrpt_reg_AraC-type_HTH"/>
</dbReference>
<keyword evidence="2" id="KW-0238">DNA-binding</keyword>
<reference evidence="6" key="1">
    <citation type="journal article" date="2014" name="Int. J. Syst. Evol. Microbiol.">
        <title>Complete genome sequence of Corynebacterium casei LMG S-19264T (=DSM 44701T), isolated from a smear-ripened cheese.</title>
        <authorList>
            <consortium name="US DOE Joint Genome Institute (JGI-PGF)"/>
            <person name="Walter F."/>
            <person name="Albersmeier A."/>
            <person name="Kalinowski J."/>
            <person name="Ruckert C."/>
        </authorList>
    </citation>
    <scope>NUCLEOTIDE SEQUENCE</scope>
    <source>
        <strain evidence="6">CGMCC 1.16134</strain>
    </source>
</reference>
<keyword evidence="3" id="KW-0804">Transcription</keyword>
<evidence type="ECO:0000259" key="5">
    <source>
        <dbReference type="PROSITE" id="PS01124"/>
    </source>
</evidence>
<gene>
    <name evidence="6" type="ORF">GCM10010912_27680</name>
</gene>
<evidence type="ECO:0000256" key="3">
    <source>
        <dbReference type="ARBA" id="ARBA00023163"/>
    </source>
</evidence>
<dbReference type="PROSITE" id="PS01124">
    <property type="entry name" value="HTH_ARAC_FAMILY_2"/>
    <property type="match status" value="1"/>
</dbReference>
<dbReference type="InterPro" id="IPR018062">
    <property type="entry name" value="HTH_AraC-typ_CS"/>
</dbReference>
<evidence type="ECO:0000256" key="1">
    <source>
        <dbReference type="ARBA" id="ARBA00023015"/>
    </source>
</evidence>
<sequence length="762" mass="86850">MNQQKFAFSKSIAVKWMVSYAVIMLIPLIVSAIIYMQTKQIVEYEIRRASEAMLKQVKYMVDSEVNQAEKLAMQLSINSDVNKFLKMSPLSERSESFQIYKIRQELGKYKSTNDFIKGIYLYSGKLDKILTDETYTDTRTFYDINHQLFAASYPEWLETIKNPSVHANRQMSAMTFERSGDTVFLLKSLTAISESNTASSSLLFPLNSATVQTMLENVDWVNKGEVYILDQQNHILFRNNKGSNAPVFTYAASEDGKMGTSFLEIDGAENMVSFVTSDTTDWRYISVFPSKVFWEKARDIRTMNLLGLLACFLIGGAVIYFFARRNYNPVRELVHVFSLSGKKEAKPALDEFSFIREHALAALKERDDMSSRQHKQLRVVQAYYLARMLKGQVEEAGSVQEAAALYHLNWRSDHFAVLLFFIQPLEEDAPSAELSNFIVSNIIMDNVGELHSLSFTEMDGMLTAIINIHPERLEYWKEDMEQALAKTLEFIGRRYRLQIVMAGSGRQLGLAGMHQAYLQALGAQEYRLLLEENVSIWYEDIEPVGVDYHFSINNELAFINVVKTGDLDKATELMDEILHSLFNNQSSIEMLKYTMIDLASSIMKSAPAGTGPEQQGDKWRPLKHLLACTTRADFRKELLLILEMTCGRINERKSLLSNPGIGEQVAVYVKRNYMDVNLSVSMIGAEFGINAQYVSRLFKEQMGQGLYDFINQTRISEAKLFLQQGISIEEVSVQTGFSSSNAFIRVFKKYEGLTPGKYKNIQ</sequence>
<dbReference type="EMBL" id="BMKR01000010">
    <property type="protein sequence ID" value="GGF81048.1"/>
    <property type="molecule type" value="Genomic_DNA"/>
</dbReference>
<evidence type="ECO:0000313" key="6">
    <source>
        <dbReference type="EMBL" id="GGF81048.1"/>
    </source>
</evidence>
<proteinExistence type="predicted"/>
<feature type="domain" description="HTH araC/xylS-type" evidence="5">
    <location>
        <begin position="663"/>
        <end position="761"/>
    </location>
</feature>
<dbReference type="PRINTS" id="PR00032">
    <property type="entry name" value="HTHARAC"/>
</dbReference>
<feature type="transmembrane region" description="Helical" evidence="4">
    <location>
        <begin position="305"/>
        <end position="323"/>
    </location>
</feature>
<dbReference type="GO" id="GO:0043565">
    <property type="term" value="F:sequence-specific DNA binding"/>
    <property type="evidence" value="ECO:0007669"/>
    <property type="project" value="InterPro"/>
</dbReference>
<dbReference type="Gene3D" id="1.10.10.60">
    <property type="entry name" value="Homeodomain-like"/>
    <property type="match status" value="2"/>
</dbReference>
<dbReference type="PANTHER" id="PTHR43280:SF2">
    <property type="entry name" value="HTH-TYPE TRANSCRIPTIONAL REGULATOR EXSA"/>
    <property type="match status" value="1"/>
</dbReference>
<name>A0A917CA05_9BACL</name>
<dbReference type="InterPro" id="IPR009057">
    <property type="entry name" value="Homeodomain-like_sf"/>
</dbReference>
<evidence type="ECO:0000256" key="4">
    <source>
        <dbReference type="SAM" id="Phobius"/>
    </source>
</evidence>
<organism evidence="6 7">
    <name type="scientific">Paenibacillus albidus</name>
    <dbReference type="NCBI Taxonomy" id="2041023"/>
    <lineage>
        <taxon>Bacteria</taxon>
        <taxon>Bacillati</taxon>
        <taxon>Bacillota</taxon>
        <taxon>Bacilli</taxon>
        <taxon>Bacillales</taxon>
        <taxon>Paenibacillaceae</taxon>
        <taxon>Paenibacillus</taxon>
    </lineage>
</organism>
<dbReference type="PANTHER" id="PTHR43280">
    <property type="entry name" value="ARAC-FAMILY TRANSCRIPTIONAL REGULATOR"/>
    <property type="match status" value="1"/>
</dbReference>
<dbReference type="RefSeq" id="WP_189025697.1">
    <property type="nucleotide sequence ID" value="NZ_BMKR01000010.1"/>
</dbReference>
<dbReference type="GO" id="GO:0003700">
    <property type="term" value="F:DNA-binding transcription factor activity"/>
    <property type="evidence" value="ECO:0007669"/>
    <property type="project" value="InterPro"/>
</dbReference>
<comment type="caution">
    <text evidence="6">The sequence shown here is derived from an EMBL/GenBank/DDBJ whole genome shotgun (WGS) entry which is preliminary data.</text>
</comment>
<dbReference type="PROSITE" id="PS00041">
    <property type="entry name" value="HTH_ARAC_FAMILY_1"/>
    <property type="match status" value="1"/>
</dbReference>
<dbReference type="InterPro" id="IPR018060">
    <property type="entry name" value="HTH_AraC"/>
</dbReference>
<reference evidence="6" key="2">
    <citation type="submission" date="2020-09" db="EMBL/GenBank/DDBJ databases">
        <authorList>
            <person name="Sun Q."/>
            <person name="Zhou Y."/>
        </authorList>
    </citation>
    <scope>NUCLEOTIDE SEQUENCE</scope>
    <source>
        <strain evidence="6">CGMCC 1.16134</strain>
    </source>
</reference>
<dbReference type="SMART" id="SM00342">
    <property type="entry name" value="HTH_ARAC"/>
    <property type="match status" value="1"/>
</dbReference>
<dbReference type="SUPFAM" id="SSF46689">
    <property type="entry name" value="Homeodomain-like"/>
    <property type="match status" value="1"/>
</dbReference>
<keyword evidence="7" id="KW-1185">Reference proteome</keyword>
<accession>A0A917CA05</accession>